<accession>A0A6L7GX07</accession>
<keyword evidence="4" id="KW-0804">Transcription</keyword>
<dbReference type="Gene3D" id="3.40.50.300">
    <property type="entry name" value="P-loop containing nucleotide triphosphate hydrolases"/>
    <property type="match status" value="1"/>
</dbReference>
<evidence type="ECO:0000259" key="7">
    <source>
        <dbReference type="PROSITE" id="PS51755"/>
    </source>
</evidence>
<dbReference type="GO" id="GO:0000160">
    <property type="term" value="P:phosphorelay signal transduction system"/>
    <property type="evidence" value="ECO:0007669"/>
    <property type="project" value="InterPro"/>
</dbReference>
<dbReference type="SUPFAM" id="SSF52540">
    <property type="entry name" value="P-loop containing nucleoside triphosphate hydrolases"/>
    <property type="match status" value="1"/>
</dbReference>
<evidence type="ECO:0000256" key="3">
    <source>
        <dbReference type="ARBA" id="ARBA00023125"/>
    </source>
</evidence>
<dbReference type="AlphaFoldDB" id="A0A6L7GX07"/>
<keyword evidence="2" id="KW-0805">Transcription regulation</keyword>
<feature type="compositionally biased region" description="Low complexity" evidence="6">
    <location>
        <begin position="288"/>
        <end position="299"/>
    </location>
</feature>
<evidence type="ECO:0000256" key="4">
    <source>
        <dbReference type="ARBA" id="ARBA00023163"/>
    </source>
</evidence>
<evidence type="ECO:0000256" key="6">
    <source>
        <dbReference type="SAM" id="MobiDB-lite"/>
    </source>
</evidence>
<gene>
    <name evidence="8" type="ORF">GIY30_22170</name>
</gene>
<dbReference type="Gene3D" id="1.25.40.10">
    <property type="entry name" value="Tetratricopeptide repeat domain"/>
    <property type="match status" value="1"/>
</dbReference>
<evidence type="ECO:0000256" key="5">
    <source>
        <dbReference type="PROSITE-ProRule" id="PRU01091"/>
    </source>
</evidence>
<name>A0A6L7GX07_9ACTN</name>
<keyword evidence="9" id="KW-1185">Reference proteome</keyword>
<proteinExistence type="inferred from homology"/>
<dbReference type="InterPro" id="IPR051677">
    <property type="entry name" value="AfsR-DnrI-RedD_regulator"/>
</dbReference>
<dbReference type="Proteomes" id="UP000475545">
    <property type="component" value="Unassembled WGS sequence"/>
</dbReference>
<dbReference type="GO" id="GO:0003677">
    <property type="term" value="F:DNA binding"/>
    <property type="evidence" value="ECO:0007669"/>
    <property type="project" value="UniProtKB-UniRule"/>
</dbReference>
<dbReference type="RefSeq" id="WP_160904241.1">
    <property type="nucleotide sequence ID" value="NZ_CP102850.1"/>
</dbReference>
<dbReference type="InterPro" id="IPR005158">
    <property type="entry name" value="BTAD"/>
</dbReference>
<organism evidence="8 9">
    <name type="scientific">Gordonia mangrovi</name>
    <dbReference type="NCBI Taxonomy" id="2665643"/>
    <lineage>
        <taxon>Bacteria</taxon>
        <taxon>Bacillati</taxon>
        <taxon>Actinomycetota</taxon>
        <taxon>Actinomycetes</taxon>
        <taxon>Mycobacteriales</taxon>
        <taxon>Gordoniaceae</taxon>
        <taxon>Gordonia</taxon>
    </lineage>
</organism>
<comment type="similarity">
    <text evidence="1">Belongs to the AfsR/DnrI/RedD regulatory family.</text>
</comment>
<dbReference type="PROSITE" id="PS51755">
    <property type="entry name" value="OMPR_PHOB"/>
    <property type="match status" value="1"/>
</dbReference>
<dbReference type="PANTHER" id="PTHR35807:SF1">
    <property type="entry name" value="TRANSCRIPTIONAL REGULATOR REDD"/>
    <property type="match status" value="1"/>
</dbReference>
<dbReference type="InterPro" id="IPR011990">
    <property type="entry name" value="TPR-like_helical_dom_sf"/>
</dbReference>
<dbReference type="SUPFAM" id="SSF46894">
    <property type="entry name" value="C-terminal effector domain of the bipartite response regulators"/>
    <property type="match status" value="1"/>
</dbReference>
<evidence type="ECO:0000313" key="9">
    <source>
        <dbReference type="Proteomes" id="UP000475545"/>
    </source>
</evidence>
<keyword evidence="3 5" id="KW-0238">DNA-binding</keyword>
<protein>
    <submittedName>
        <fullName evidence="8">AAA family ATPase</fullName>
    </submittedName>
</protein>
<evidence type="ECO:0000313" key="8">
    <source>
        <dbReference type="EMBL" id="MXP24047.1"/>
    </source>
</evidence>
<feature type="region of interest" description="Disordered" evidence="6">
    <location>
        <begin position="278"/>
        <end position="301"/>
    </location>
</feature>
<comment type="caution">
    <text evidence="8">The sequence shown here is derived from an EMBL/GenBank/DDBJ whole genome shotgun (WGS) entry which is preliminary data.</text>
</comment>
<dbReference type="InterPro" id="IPR036388">
    <property type="entry name" value="WH-like_DNA-bd_sf"/>
</dbReference>
<dbReference type="InterPro" id="IPR041664">
    <property type="entry name" value="AAA_16"/>
</dbReference>
<dbReference type="SUPFAM" id="SSF48452">
    <property type="entry name" value="TPR-like"/>
    <property type="match status" value="1"/>
</dbReference>
<dbReference type="SMART" id="SM00862">
    <property type="entry name" value="Trans_reg_C"/>
    <property type="match status" value="1"/>
</dbReference>
<dbReference type="Pfam" id="PF13191">
    <property type="entry name" value="AAA_16"/>
    <property type="match status" value="1"/>
</dbReference>
<dbReference type="Pfam" id="PF00486">
    <property type="entry name" value="Trans_reg_C"/>
    <property type="match status" value="1"/>
</dbReference>
<evidence type="ECO:0000256" key="1">
    <source>
        <dbReference type="ARBA" id="ARBA00005820"/>
    </source>
</evidence>
<feature type="DNA-binding region" description="OmpR/PhoB-type" evidence="5">
    <location>
        <begin position="1"/>
        <end position="100"/>
    </location>
</feature>
<dbReference type="PANTHER" id="PTHR35807">
    <property type="entry name" value="TRANSCRIPTIONAL REGULATOR REDD-RELATED"/>
    <property type="match status" value="1"/>
</dbReference>
<evidence type="ECO:0000256" key="2">
    <source>
        <dbReference type="ARBA" id="ARBA00023015"/>
    </source>
</evidence>
<dbReference type="GO" id="GO:0006355">
    <property type="term" value="P:regulation of DNA-templated transcription"/>
    <property type="evidence" value="ECO:0007669"/>
    <property type="project" value="InterPro"/>
</dbReference>
<reference evidence="8 9" key="1">
    <citation type="submission" date="2019-11" db="EMBL/GenBank/DDBJ databases">
        <title>Gordonia sp. nov., a novel actinobacterium isolated from mangrove soil in Hainan.</title>
        <authorList>
            <person name="Huang X."/>
            <person name="Xie Y."/>
            <person name="Chu X."/>
            <person name="Xiao K."/>
        </authorList>
    </citation>
    <scope>NUCLEOTIDE SEQUENCE [LARGE SCALE GENOMIC DNA]</scope>
    <source>
        <strain evidence="8 9">HNM0687</strain>
    </source>
</reference>
<dbReference type="Gene3D" id="1.10.10.10">
    <property type="entry name" value="Winged helix-like DNA-binding domain superfamily/Winged helix DNA-binding domain"/>
    <property type="match status" value="1"/>
</dbReference>
<dbReference type="Pfam" id="PF03704">
    <property type="entry name" value="BTAD"/>
    <property type="match status" value="1"/>
</dbReference>
<dbReference type="SMART" id="SM01043">
    <property type="entry name" value="BTAD"/>
    <property type="match status" value="1"/>
</dbReference>
<dbReference type="EMBL" id="WMBR01000008">
    <property type="protein sequence ID" value="MXP24047.1"/>
    <property type="molecule type" value="Genomic_DNA"/>
</dbReference>
<dbReference type="InterPro" id="IPR001867">
    <property type="entry name" value="OmpR/PhoB-type_DNA-bd"/>
</dbReference>
<dbReference type="InterPro" id="IPR016032">
    <property type="entry name" value="Sig_transdc_resp-reg_C-effctor"/>
</dbReference>
<dbReference type="CDD" id="cd15831">
    <property type="entry name" value="BTAD"/>
    <property type="match status" value="1"/>
</dbReference>
<dbReference type="InterPro" id="IPR027417">
    <property type="entry name" value="P-loop_NTPase"/>
</dbReference>
<feature type="domain" description="OmpR/PhoB-type" evidence="7">
    <location>
        <begin position="1"/>
        <end position="100"/>
    </location>
</feature>
<sequence length="1075" mass="116217">MARLAYTVLGGLGAQIDSEPAELGTRKQRAVLAQLLLARGDSVSVDRLIDGIWGPTPPDRAEVSVQAYVSGLRKALEPGRRPRTPSTVLLTRGTGYALIADDADVDIRVLYAAIVSAHERHRSGELATAARDLRTALADYRPLLPEFEGLAFRDEAAVHLERTIAEAREFSYELRLALGEHRALVPELEQAVRHAPLDEGLWVLLATARYRLGRQSEALAAIADARRILADEIGVDPGPRLRELERDILDHSPRLQGPTHNTVEVSSVDVAGVEVDRPANRETNSPHANADTATAAPPARADDEAALIGRSDELAVLHRAVLTSVQGPGGIVVVEGDAGAGKSALLGEAARRAAASAHLKVLWGRCIEDAAAPSMWPWVQILGAVLPDLTTDDRDALLDNDLGRMVTQGSTVIPPPREMPDAAARFRFYDQAADMLARVAHGHLLIIVLDDLQWADGASLELFAHMAARRTAGVTFFTSVRTRTQRAAVADALAAVSRLPEHRRIEVGPLSDDDISALVRRETREWPASGTVATIARRTRGNAFFVRELARILADRGAIDDGAVPAGVRDVVRDRLGPLAAATVALLEVAALIGSRVDLSLLASAAGMPTDEMLETLESAYAAGLISTAPDDPFTVEFDHDLIREAIAGRMSTARAYRIHLAIADQLENSTTSTAVSQRATHLWAAGPLADRSRTARTLLDAGRIALRSYDFDAAGRRLTGAAQLARTTGDDGLELQSITTLLDSEVARNGYFAADRELLRRARELGERASDDALLARLDYARFAAHSQLAEIGPARRYAEALAERARRSDQPVVQHLGMQAAAIDLFDRGHIGDAHRLLEAHAPIDGSVDGVQTDQLMIGRGFRAVAATLHVGPSYGRELFEQIDIGPDDPMSHLGTAIFAATAGALVGDADWVGEVGERMVGSSGHSALEYLRTGGERIYWWARAVSGSPDKAFDHIARLHDPRGEHRTGTGLWWSLYAEALVIAGRFEHVPALLRQAQDFAERTGQRYPDAHRLLVCAEFQNATDLPAATVHDTLREARRVAIRQQATTLCARIDAFAMDHGYWPDVTDTAL</sequence>